<organism evidence="11 12">
    <name type="scientific">Clupea harengus</name>
    <name type="common">Atlantic herring</name>
    <dbReference type="NCBI Taxonomy" id="7950"/>
    <lineage>
        <taxon>Eukaryota</taxon>
        <taxon>Metazoa</taxon>
        <taxon>Chordata</taxon>
        <taxon>Craniata</taxon>
        <taxon>Vertebrata</taxon>
        <taxon>Euteleostomi</taxon>
        <taxon>Actinopterygii</taxon>
        <taxon>Neopterygii</taxon>
        <taxon>Teleostei</taxon>
        <taxon>Clupei</taxon>
        <taxon>Clupeiformes</taxon>
        <taxon>Clupeoidei</taxon>
        <taxon>Clupeidae</taxon>
        <taxon>Clupea</taxon>
    </lineage>
</organism>
<dbReference type="RefSeq" id="XP_012682934.2">
    <property type="nucleotide sequence ID" value="XM_012827480.3"/>
</dbReference>
<dbReference type="CTD" id="100134934"/>
<dbReference type="GO" id="GO:0042162">
    <property type="term" value="F:telomeric DNA binding"/>
    <property type="evidence" value="ECO:0007669"/>
    <property type="project" value="TreeGrafter"/>
</dbReference>
<dbReference type="GO" id="GO:0010521">
    <property type="term" value="F:telomerase inhibitor activity"/>
    <property type="evidence" value="ECO:0007669"/>
    <property type="project" value="TreeGrafter"/>
</dbReference>
<name>A0A6P3VWA3_CLUHA</name>
<evidence type="ECO:0000256" key="3">
    <source>
        <dbReference type="ARBA" id="ARBA00022454"/>
    </source>
</evidence>
<evidence type="ECO:0000256" key="4">
    <source>
        <dbReference type="ARBA" id="ARBA00022895"/>
    </source>
</evidence>
<dbReference type="Pfam" id="PF15490">
    <property type="entry name" value="Ten1_2"/>
    <property type="match status" value="1"/>
</dbReference>
<evidence type="ECO:0000256" key="6">
    <source>
        <dbReference type="ARBA" id="ARBA00023242"/>
    </source>
</evidence>
<evidence type="ECO:0000256" key="1">
    <source>
        <dbReference type="ARBA" id="ARBA00004123"/>
    </source>
</evidence>
<keyword evidence="5" id="KW-0238">DNA-binding</keyword>
<evidence type="ECO:0000313" key="12">
    <source>
        <dbReference type="RefSeq" id="XP_012682934.2"/>
    </source>
</evidence>
<sequence length="128" mass="14000">MLPATAVYHFPWELKPSAIADGTSVRTFGRLTCYRPEDSTAILSSHHASIKYQVSVQTSCVEPFNPLCGALYIVLGEIENTEEGSGVMLRARVMNCVDGVDLALLQKAINEQRSFFQKSEDNKGSTSG</sequence>
<dbReference type="GO" id="GO:0003697">
    <property type="term" value="F:single-stranded DNA binding"/>
    <property type="evidence" value="ECO:0007669"/>
    <property type="project" value="InterPro"/>
</dbReference>
<keyword evidence="6" id="KW-0539">Nucleus</keyword>
<accession>A0A6P3VWA3</accession>
<evidence type="ECO:0000256" key="5">
    <source>
        <dbReference type="ARBA" id="ARBA00023125"/>
    </source>
</evidence>
<proteinExistence type="inferred from homology"/>
<protein>
    <recommendedName>
        <fullName evidence="8">CST complex subunit TEN1</fullName>
    </recommendedName>
    <alternativeName>
        <fullName evidence="10">Protein telomeric pathways with STN1 homolog</fullName>
    </alternativeName>
    <alternativeName>
        <fullName evidence="9">Telomere length regulation protein TEN1 homolog</fullName>
    </alternativeName>
</protein>
<dbReference type="InterPro" id="IPR029146">
    <property type="entry name" value="Ten1_animal_plant"/>
</dbReference>
<keyword evidence="3" id="KW-0158">Chromosome</keyword>
<keyword evidence="4" id="KW-0779">Telomere</keyword>
<evidence type="ECO:0000256" key="9">
    <source>
        <dbReference type="ARBA" id="ARBA00078215"/>
    </source>
</evidence>
<dbReference type="PANTHER" id="PTHR33905">
    <property type="entry name" value="CST COMPLEX SUBUNIT TEN1"/>
    <property type="match status" value="1"/>
</dbReference>
<dbReference type="GO" id="GO:0032211">
    <property type="term" value="P:negative regulation of telomere maintenance via telomerase"/>
    <property type="evidence" value="ECO:0007669"/>
    <property type="project" value="TreeGrafter"/>
</dbReference>
<evidence type="ECO:0000313" key="13">
    <source>
        <dbReference type="RefSeq" id="XP_031419962.1"/>
    </source>
</evidence>
<dbReference type="PANTHER" id="PTHR33905:SF1">
    <property type="entry name" value="CST COMPLEX SUBUNIT TEN1"/>
    <property type="match status" value="1"/>
</dbReference>
<gene>
    <name evidence="12 13" type="primary">ten1</name>
</gene>
<keyword evidence="11" id="KW-1185">Reference proteome</keyword>
<dbReference type="GeneTree" id="ENSGT00390000017589"/>
<dbReference type="GO" id="GO:1990879">
    <property type="term" value="C:CST complex"/>
    <property type="evidence" value="ECO:0007669"/>
    <property type="project" value="InterPro"/>
</dbReference>
<dbReference type="OrthoDB" id="342190at2759"/>
<dbReference type="FunFam" id="2.40.50.140:FF:000203">
    <property type="entry name" value="TEN1 subunit of CST complex"/>
    <property type="match status" value="1"/>
</dbReference>
<evidence type="ECO:0000256" key="10">
    <source>
        <dbReference type="ARBA" id="ARBA00079840"/>
    </source>
</evidence>
<dbReference type="KEGG" id="char:105900222"/>
<evidence type="ECO:0000256" key="8">
    <source>
        <dbReference type="ARBA" id="ARBA00068173"/>
    </source>
</evidence>
<dbReference type="AlphaFoldDB" id="A0A6P3VWA3"/>
<evidence type="ECO:0000256" key="2">
    <source>
        <dbReference type="ARBA" id="ARBA00004574"/>
    </source>
</evidence>
<dbReference type="RefSeq" id="XP_031419962.1">
    <property type="nucleotide sequence ID" value="XM_031564102.2"/>
</dbReference>
<dbReference type="GeneID" id="105900222"/>
<evidence type="ECO:0000256" key="7">
    <source>
        <dbReference type="ARBA" id="ARBA00061044"/>
    </source>
</evidence>
<reference evidence="12 13" key="1">
    <citation type="submission" date="2025-04" db="UniProtKB">
        <authorList>
            <consortium name="RefSeq"/>
        </authorList>
    </citation>
    <scope>IDENTIFICATION</scope>
</reference>
<dbReference type="InterPro" id="IPR012340">
    <property type="entry name" value="NA-bd_OB-fold"/>
</dbReference>
<comment type="similarity">
    <text evidence="7">Belongs to the TEN1 family.</text>
</comment>
<dbReference type="Gene3D" id="2.40.50.140">
    <property type="entry name" value="Nucleic acid-binding proteins"/>
    <property type="match status" value="1"/>
</dbReference>
<evidence type="ECO:0000313" key="11">
    <source>
        <dbReference type="Proteomes" id="UP000515152"/>
    </source>
</evidence>
<comment type="subcellular location">
    <subcellularLocation>
        <location evidence="2">Chromosome</location>
        <location evidence="2">Telomere</location>
    </subcellularLocation>
    <subcellularLocation>
        <location evidence="1">Nucleus</location>
    </subcellularLocation>
</comment>
<dbReference type="Proteomes" id="UP000515152">
    <property type="component" value="Chromosome 26"/>
</dbReference>